<dbReference type="Proteomes" id="UP000095286">
    <property type="component" value="Unplaced"/>
</dbReference>
<evidence type="ECO:0000313" key="2">
    <source>
        <dbReference type="WBParaSite" id="RSKR_0000657200.1"/>
    </source>
</evidence>
<reference evidence="2" key="1">
    <citation type="submission" date="2016-11" db="UniProtKB">
        <authorList>
            <consortium name="WormBaseParasite"/>
        </authorList>
    </citation>
    <scope>IDENTIFICATION</scope>
    <source>
        <strain evidence="2">KR3021</strain>
    </source>
</reference>
<sequence length="787" mass="89970">MDSQEQAIPPALYHISKTAHDKRRKALLGYAEIDGNLHNDTENSLFRTTPLRQKNNLISHPTTTDSPQLPAAVPLNSTAVSQGNSPHVNQHLQTTPTRKSSQMPMKKWGLGNNEFSHFSVGVTPAYMDPFKDTSFKITPNESMNQPHGRFLNLRESLEKDIYKSTVRRRPPPKMRVDKEKMINTVKCAVLTTKRPPRIIAICSKSLTVTFFVYKMDDEELLKPFGNPFAKKRPATGGKTNVNQSVIASNPTILNIMSKMGFDKTKGLGARQQGIVEPIQATLREGRGAIGYGGESGTGEKSKLEPGFIRFGTPLEPLSSSGLDGNKHRGGKQTEKRPEFVYSDSWSQITESTKPGMEILDMTGVGARFIRASDGLQQMPSTGNETLDKNMEQIYATEKNIANLRGQIQYYENITKADVAEVGEFDKFFSMFGDQKDWNSIEGLEKICSSILIELPNFCYLNNIRDSIFLPLLHKLFAGKYGRWNIFQNYCGKNQHLNGNVSCPKSDILLAKAILFQESQKEWPPSEYHKLKKSSDLGTFDKFLFHTFYFPCQRSVINWDVSTDYTQFFEFRDDFNEIFPEWFHAYIFDKLIQPKIKVELERWDPRTSISDLEKWFLPFIKFYGDYLLAEQYVVKQKMKQAMNAWTPLDSSGLNVMKMIKRILPLKMFNAFVMENIVGKLEAFVKNMNISPIENATTPEIGMVVKWRDLIGEDKIVNIFVNALFPKIREVVKNILQSQEYGVEHVAHYYVFVRQMVPTSLVNDPLIRSEFCKILFLMESFYSQNQSNR</sequence>
<name>A0AC35U149_9BILA</name>
<evidence type="ECO:0000313" key="1">
    <source>
        <dbReference type="Proteomes" id="UP000095286"/>
    </source>
</evidence>
<proteinExistence type="predicted"/>
<dbReference type="WBParaSite" id="RSKR_0000657200.1">
    <property type="protein sequence ID" value="RSKR_0000657200.1"/>
    <property type="gene ID" value="RSKR_0000657200"/>
</dbReference>
<protein>
    <submittedName>
        <fullName evidence="2">G-patch domain-containing protein</fullName>
    </submittedName>
</protein>
<accession>A0AC35U149</accession>
<organism evidence="1 2">
    <name type="scientific">Rhabditophanes sp. KR3021</name>
    <dbReference type="NCBI Taxonomy" id="114890"/>
    <lineage>
        <taxon>Eukaryota</taxon>
        <taxon>Metazoa</taxon>
        <taxon>Ecdysozoa</taxon>
        <taxon>Nematoda</taxon>
        <taxon>Chromadorea</taxon>
        <taxon>Rhabditida</taxon>
        <taxon>Tylenchina</taxon>
        <taxon>Panagrolaimomorpha</taxon>
        <taxon>Strongyloidoidea</taxon>
        <taxon>Alloionematidae</taxon>
        <taxon>Rhabditophanes</taxon>
    </lineage>
</organism>